<evidence type="ECO:0000256" key="3">
    <source>
        <dbReference type="ARBA" id="ARBA00023002"/>
    </source>
</evidence>
<evidence type="ECO:0000256" key="5">
    <source>
        <dbReference type="NCBIfam" id="TIGR00112"/>
    </source>
</evidence>
<dbReference type="FunFam" id="1.10.3730.10:FF:000001">
    <property type="entry name" value="Pyrroline-5-carboxylate reductase"/>
    <property type="match status" value="1"/>
</dbReference>
<dbReference type="PIRSF" id="PIRSF000193">
    <property type="entry name" value="Pyrrol-5-carb_rd"/>
    <property type="match status" value="1"/>
</dbReference>
<dbReference type="SUPFAM" id="SSF48179">
    <property type="entry name" value="6-phosphogluconate dehydrogenase C-terminal domain-like"/>
    <property type="match status" value="1"/>
</dbReference>
<dbReference type="GO" id="GO:0004735">
    <property type="term" value="F:pyrroline-5-carboxylate reductase activity"/>
    <property type="evidence" value="ECO:0007669"/>
    <property type="project" value="UniProtKB-UniRule"/>
</dbReference>
<dbReference type="RefSeq" id="WP_121644195.1">
    <property type="nucleotide sequence ID" value="NZ_RCWN01000001.1"/>
</dbReference>
<evidence type="ECO:0000256" key="1">
    <source>
        <dbReference type="ARBA" id="ARBA00005525"/>
    </source>
</evidence>
<comment type="function">
    <text evidence="4">Catalyzes the reduction of 1-pyrroline-5-carboxylate (PCA) to L-proline.</text>
</comment>
<feature type="domain" description="Pyrroline-5-carboxylate reductase catalytic N-terminal" evidence="7">
    <location>
        <begin position="4"/>
        <end position="97"/>
    </location>
</feature>
<dbReference type="Pfam" id="PF03807">
    <property type="entry name" value="F420_oxidored"/>
    <property type="match status" value="1"/>
</dbReference>
<dbReference type="HAMAP" id="MF_01925">
    <property type="entry name" value="P5C_reductase"/>
    <property type="match status" value="1"/>
</dbReference>
<dbReference type="InterPro" id="IPR036291">
    <property type="entry name" value="NAD(P)-bd_dom_sf"/>
</dbReference>
<dbReference type="Proteomes" id="UP000281094">
    <property type="component" value="Unassembled WGS sequence"/>
</dbReference>
<dbReference type="InterPro" id="IPR029036">
    <property type="entry name" value="P5CR_dimer"/>
</dbReference>
<dbReference type="Gene3D" id="3.40.50.720">
    <property type="entry name" value="NAD(P)-binding Rossmann-like Domain"/>
    <property type="match status" value="1"/>
</dbReference>
<dbReference type="EC" id="1.5.1.2" evidence="4 5"/>
<keyword evidence="4" id="KW-0963">Cytoplasm</keyword>
<accession>A0A3L7J928</accession>
<comment type="subcellular location">
    <subcellularLocation>
        <location evidence="4">Cytoplasm</location>
    </subcellularLocation>
</comment>
<dbReference type="InterPro" id="IPR028939">
    <property type="entry name" value="P5C_Rdtase_cat_N"/>
</dbReference>
<dbReference type="PANTHER" id="PTHR11645">
    <property type="entry name" value="PYRROLINE-5-CARBOXYLATE REDUCTASE"/>
    <property type="match status" value="1"/>
</dbReference>
<evidence type="ECO:0000256" key="2">
    <source>
        <dbReference type="ARBA" id="ARBA00022857"/>
    </source>
</evidence>
<keyword evidence="10" id="KW-1185">Reference proteome</keyword>
<evidence type="ECO:0000256" key="6">
    <source>
        <dbReference type="PIRSR" id="PIRSR000193-1"/>
    </source>
</evidence>
<keyword evidence="4" id="KW-0028">Amino-acid biosynthesis</keyword>
<proteinExistence type="inferred from homology"/>
<keyword evidence="2 4" id="KW-0521">NADP</keyword>
<dbReference type="PANTHER" id="PTHR11645:SF0">
    <property type="entry name" value="PYRROLINE-5-CARBOXYLATE REDUCTASE 3"/>
    <property type="match status" value="1"/>
</dbReference>
<evidence type="ECO:0000313" key="10">
    <source>
        <dbReference type="Proteomes" id="UP000281094"/>
    </source>
</evidence>
<name>A0A3L7J928_9HYPH</name>
<reference evidence="9 10" key="1">
    <citation type="submission" date="2018-10" db="EMBL/GenBank/DDBJ databases">
        <title>Notoacmeibacter sp. M2BS9Y-3-1, whole genome shotgun sequence.</title>
        <authorList>
            <person name="Tuo L."/>
        </authorList>
    </citation>
    <scope>NUCLEOTIDE SEQUENCE [LARGE SCALE GENOMIC DNA]</scope>
    <source>
        <strain evidence="9 10">M2BS9Y-3-1</strain>
    </source>
</reference>
<sequence length="268" mass="27814">MRVLMVGCGNMGFAMLKAWIESGCLSPDETGVVEPSEEGRARVAALGASTFADPPSPDDFGAELIVLAVKPQVMADIAPAYRSATARGAAVLSIAAGLPIRRYEEIYGDQTPIIRVMPNTPAAIGEGMMAYIANDAAGGALIANVRKLLETNGAVAELEEESQMDAVTAISGSGPAYVFHFIEALAEAGEKLGLSADLAALLARQTALGAAKLAADGETDPAELRRQVTSPNGTTAAGLAMMMTDDRLKTMMAEVADAARRRSIELSS</sequence>
<keyword evidence="4" id="KW-0641">Proline biosynthesis</keyword>
<dbReference type="InterPro" id="IPR008927">
    <property type="entry name" value="6-PGluconate_DH-like_C_sf"/>
</dbReference>
<feature type="binding site" evidence="6">
    <location>
        <begin position="68"/>
        <end position="71"/>
    </location>
    <ligand>
        <name>NADP(+)</name>
        <dbReference type="ChEBI" id="CHEBI:58349"/>
    </ligand>
</feature>
<dbReference type="GO" id="GO:0055129">
    <property type="term" value="P:L-proline biosynthetic process"/>
    <property type="evidence" value="ECO:0007669"/>
    <property type="project" value="UniProtKB-UniRule"/>
</dbReference>
<evidence type="ECO:0000259" key="8">
    <source>
        <dbReference type="Pfam" id="PF14748"/>
    </source>
</evidence>
<dbReference type="Pfam" id="PF14748">
    <property type="entry name" value="P5CR_dimer"/>
    <property type="match status" value="1"/>
</dbReference>
<evidence type="ECO:0000256" key="4">
    <source>
        <dbReference type="HAMAP-Rule" id="MF_01925"/>
    </source>
</evidence>
<dbReference type="UniPathway" id="UPA00098">
    <property type="reaction ID" value="UER00361"/>
</dbReference>
<dbReference type="GO" id="GO:0005737">
    <property type="term" value="C:cytoplasm"/>
    <property type="evidence" value="ECO:0007669"/>
    <property type="project" value="UniProtKB-SubCell"/>
</dbReference>
<comment type="pathway">
    <text evidence="4">Amino-acid biosynthesis; L-proline biosynthesis; L-proline from L-glutamate 5-semialdehyde: step 1/1.</text>
</comment>
<evidence type="ECO:0000313" key="9">
    <source>
        <dbReference type="EMBL" id="RLQ87228.1"/>
    </source>
</evidence>
<comment type="catalytic activity">
    <reaction evidence="4">
        <text>L-proline + NADP(+) = (S)-1-pyrroline-5-carboxylate + NADPH + 2 H(+)</text>
        <dbReference type="Rhea" id="RHEA:14109"/>
        <dbReference type="ChEBI" id="CHEBI:15378"/>
        <dbReference type="ChEBI" id="CHEBI:17388"/>
        <dbReference type="ChEBI" id="CHEBI:57783"/>
        <dbReference type="ChEBI" id="CHEBI:58349"/>
        <dbReference type="ChEBI" id="CHEBI:60039"/>
        <dbReference type="EC" id="1.5.1.2"/>
    </reaction>
</comment>
<evidence type="ECO:0000259" key="7">
    <source>
        <dbReference type="Pfam" id="PF03807"/>
    </source>
</evidence>
<dbReference type="NCBIfam" id="TIGR00112">
    <property type="entry name" value="proC"/>
    <property type="match status" value="1"/>
</dbReference>
<dbReference type="SUPFAM" id="SSF51735">
    <property type="entry name" value="NAD(P)-binding Rossmann-fold domains"/>
    <property type="match status" value="1"/>
</dbReference>
<comment type="similarity">
    <text evidence="1 4">Belongs to the pyrroline-5-carboxylate reductase family.</text>
</comment>
<comment type="caution">
    <text evidence="9">The sequence shown here is derived from an EMBL/GenBank/DDBJ whole genome shotgun (WGS) entry which is preliminary data.</text>
</comment>
<organism evidence="9 10">
    <name type="scientific">Notoacmeibacter ruber</name>
    <dbReference type="NCBI Taxonomy" id="2670375"/>
    <lineage>
        <taxon>Bacteria</taxon>
        <taxon>Pseudomonadati</taxon>
        <taxon>Pseudomonadota</taxon>
        <taxon>Alphaproteobacteria</taxon>
        <taxon>Hyphomicrobiales</taxon>
        <taxon>Notoacmeibacteraceae</taxon>
        <taxon>Notoacmeibacter</taxon>
    </lineage>
</organism>
<comment type="catalytic activity">
    <reaction evidence="4">
        <text>L-proline + NAD(+) = (S)-1-pyrroline-5-carboxylate + NADH + 2 H(+)</text>
        <dbReference type="Rhea" id="RHEA:14105"/>
        <dbReference type="ChEBI" id="CHEBI:15378"/>
        <dbReference type="ChEBI" id="CHEBI:17388"/>
        <dbReference type="ChEBI" id="CHEBI:57540"/>
        <dbReference type="ChEBI" id="CHEBI:57945"/>
        <dbReference type="ChEBI" id="CHEBI:60039"/>
        <dbReference type="EC" id="1.5.1.2"/>
    </reaction>
</comment>
<gene>
    <name evidence="4" type="primary">proC</name>
    <name evidence="9" type="ORF">D8780_02380</name>
</gene>
<protein>
    <recommendedName>
        <fullName evidence="4 5">Pyrroline-5-carboxylate reductase</fullName>
        <shortName evidence="4">P5C reductase</shortName>
        <shortName evidence="4">P5CR</shortName>
        <ecNumber evidence="4 5">1.5.1.2</ecNumber>
    </recommendedName>
    <alternativeName>
        <fullName evidence="4">PCA reductase</fullName>
    </alternativeName>
</protein>
<dbReference type="AlphaFoldDB" id="A0A3L7J928"/>
<dbReference type="InterPro" id="IPR000304">
    <property type="entry name" value="Pyrroline-COOH_reductase"/>
</dbReference>
<dbReference type="Gene3D" id="1.10.3730.10">
    <property type="entry name" value="ProC C-terminal domain-like"/>
    <property type="match status" value="1"/>
</dbReference>
<feature type="domain" description="Pyrroline-5-carboxylate reductase dimerisation" evidence="8">
    <location>
        <begin position="161"/>
        <end position="266"/>
    </location>
</feature>
<keyword evidence="3 4" id="KW-0560">Oxidoreductase</keyword>
<dbReference type="EMBL" id="RCWN01000001">
    <property type="protein sequence ID" value="RLQ87228.1"/>
    <property type="molecule type" value="Genomic_DNA"/>
</dbReference>